<proteinExistence type="predicted"/>
<name>A0A512E214_9PROT</name>
<comment type="caution">
    <text evidence="1">The sequence shown here is derived from an EMBL/GenBank/DDBJ whole genome shotgun (WGS) entry which is preliminary data.</text>
</comment>
<sequence length="59" mass="6417">MPCLEARIVAAFKQAMEEGRTDVAEHLLCALETLCPDAMPDSTLAATYLTIGVKRAHRS</sequence>
<gene>
    <name evidence="1" type="ORF">SAE02_69190</name>
</gene>
<dbReference type="AlphaFoldDB" id="A0A512E214"/>
<evidence type="ECO:0000313" key="2">
    <source>
        <dbReference type="Proteomes" id="UP000321523"/>
    </source>
</evidence>
<organism evidence="1 2">
    <name type="scientific">Skermanella aerolata</name>
    <dbReference type="NCBI Taxonomy" id="393310"/>
    <lineage>
        <taxon>Bacteria</taxon>
        <taxon>Pseudomonadati</taxon>
        <taxon>Pseudomonadota</taxon>
        <taxon>Alphaproteobacteria</taxon>
        <taxon>Rhodospirillales</taxon>
        <taxon>Azospirillaceae</taxon>
        <taxon>Skermanella</taxon>
    </lineage>
</organism>
<reference evidence="1 2" key="1">
    <citation type="submission" date="2019-07" db="EMBL/GenBank/DDBJ databases">
        <title>Whole genome shotgun sequence of Skermanella aerolata NBRC 106429.</title>
        <authorList>
            <person name="Hosoyama A."/>
            <person name="Uohara A."/>
            <person name="Ohji S."/>
            <person name="Ichikawa N."/>
        </authorList>
    </citation>
    <scope>NUCLEOTIDE SEQUENCE [LARGE SCALE GENOMIC DNA]</scope>
    <source>
        <strain evidence="1 2">NBRC 106429</strain>
    </source>
</reference>
<keyword evidence="2" id="KW-1185">Reference proteome</keyword>
<evidence type="ECO:0000313" key="1">
    <source>
        <dbReference type="EMBL" id="GEO42771.1"/>
    </source>
</evidence>
<dbReference type="EMBL" id="BJYZ01000050">
    <property type="protein sequence ID" value="GEO42771.1"/>
    <property type="molecule type" value="Genomic_DNA"/>
</dbReference>
<accession>A0A512E214</accession>
<dbReference type="Proteomes" id="UP000321523">
    <property type="component" value="Unassembled WGS sequence"/>
</dbReference>
<protein>
    <submittedName>
        <fullName evidence="1">Uncharacterized protein</fullName>
    </submittedName>
</protein>